<dbReference type="Proteomes" id="UP000562984">
    <property type="component" value="Unassembled WGS sequence"/>
</dbReference>
<reference evidence="3 4" key="1">
    <citation type="submission" date="2020-05" db="EMBL/GenBank/DDBJ databases">
        <title>Nakamurella sp. DB0629 isolated from air conditioner.</title>
        <authorList>
            <person name="Kim D.H."/>
            <person name="Kim D.-U."/>
        </authorList>
    </citation>
    <scope>NUCLEOTIDE SEQUENCE [LARGE SCALE GENOMIC DNA]</scope>
    <source>
        <strain evidence="3 4">DB0629</strain>
    </source>
</reference>
<dbReference type="InterPro" id="IPR013320">
    <property type="entry name" value="ConA-like_dom_sf"/>
</dbReference>
<dbReference type="Pfam" id="PF13385">
    <property type="entry name" value="Laminin_G_3"/>
    <property type="match status" value="1"/>
</dbReference>
<keyword evidence="2" id="KW-0472">Membrane</keyword>
<feature type="compositionally biased region" description="Polar residues" evidence="1">
    <location>
        <begin position="165"/>
        <end position="183"/>
    </location>
</feature>
<sequence length="502" mass="52462">MIGSWPRLITVVAARILLFGILGLAFWATAPMLLGWTPTTVVTGSMRPAIQVGDVVVSQDPDGRQLRPGQVLLVDDPDQRGKLRLHRIDSQQPSGEIILKGDANAKVDSTPIPRESVRGVGTLRVPFIGAPIVWLRERAWLPLLVTGLGVAGLIALAFGRFARSGTPSTPAGESPSGTPGSGQRDSADREATDRDAADHDAAGPGTHHPDTPNPDATRPDSHPRTPGRGRRGRHRGIAGAAAGTATVTALLATAAVAIAPAHAMFSDTTSRGASFTSAAAPPYRDVVLADQPLAFYEAETTDPAKDSTGQSPTRSYGVTVAQGAGREPGGGALNLSAPLSTQTLTTFRPDPGPREFTLELWMKTTASGGRLIGFGGSAEGASGLYDRVVYLSGGRLFFGVGPWGPTMLVTAGTFNDGNWHHVVAARDAAGTRLVVDGKVISGPPGETQNYGGYWRIGYDNLGGWRADPLTTSFNGLVDDVAIYPRALTADQAIAHYQAGRPG</sequence>
<dbReference type="RefSeq" id="WP_171200068.1">
    <property type="nucleotide sequence ID" value="NZ_JABEND010000006.1"/>
</dbReference>
<dbReference type="CDD" id="cd00110">
    <property type="entry name" value="LamG"/>
    <property type="match status" value="1"/>
</dbReference>
<evidence type="ECO:0000256" key="1">
    <source>
        <dbReference type="SAM" id="MobiDB-lite"/>
    </source>
</evidence>
<evidence type="ECO:0000256" key="2">
    <source>
        <dbReference type="SAM" id="Phobius"/>
    </source>
</evidence>
<feature type="region of interest" description="Disordered" evidence="1">
    <location>
        <begin position="165"/>
        <end position="234"/>
    </location>
</feature>
<comment type="caution">
    <text evidence="3">The sequence shown here is derived from an EMBL/GenBank/DDBJ whole genome shotgun (WGS) entry which is preliminary data.</text>
</comment>
<feature type="transmembrane region" description="Helical" evidence="2">
    <location>
        <begin position="12"/>
        <end position="36"/>
    </location>
</feature>
<dbReference type="Gene3D" id="2.60.120.200">
    <property type="match status" value="1"/>
</dbReference>
<feature type="compositionally biased region" description="Basic and acidic residues" evidence="1">
    <location>
        <begin position="185"/>
        <end position="201"/>
    </location>
</feature>
<feature type="compositionally biased region" description="Basic residues" evidence="1">
    <location>
        <begin position="225"/>
        <end position="234"/>
    </location>
</feature>
<evidence type="ECO:0000313" key="3">
    <source>
        <dbReference type="EMBL" id="NNG36369.1"/>
    </source>
</evidence>
<accession>A0A849A737</accession>
<feature type="transmembrane region" description="Helical" evidence="2">
    <location>
        <begin position="139"/>
        <end position="158"/>
    </location>
</feature>
<evidence type="ECO:0000313" key="4">
    <source>
        <dbReference type="Proteomes" id="UP000562984"/>
    </source>
</evidence>
<dbReference type="CDD" id="cd06462">
    <property type="entry name" value="Peptidase_S24_S26"/>
    <property type="match status" value="1"/>
</dbReference>
<protein>
    <recommendedName>
        <fullName evidence="5">Signal peptidase I</fullName>
    </recommendedName>
</protein>
<dbReference type="EMBL" id="JABEND010000006">
    <property type="protein sequence ID" value="NNG36369.1"/>
    <property type="molecule type" value="Genomic_DNA"/>
</dbReference>
<name>A0A849A737_9ACTN</name>
<keyword evidence="2" id="KW-1133">Transmembrane helix</keyword>
<keyword evidence="4" id="KW-1185">Reference proteome</keyword>
<proteinExistence type="predicted"/>
<dbReference type="AlphaFoldDB" id="A0A849A737"/>
<feature type="transmembrane region" description="Helical" evidence="2">
    <location>
        <begin position="237"/>
        <end position="259"/>
    </location>
</feature>
<dbReference type="SUPFAM" id="SSF49899">
    <property type="entry name" value="Concanavalin A-like lectins/glucanases"/>
    <property type="match status" value="1"/>
</dbReference>
<gene>
    <name evidence="3" type="ORF">HKD39_11725</name>
</gene>
<keyword evidence="2" id="KW-0812">Transmembrane</keyword>
<evidence type="ECO:0008006" key="5">
    <source>
        <dbReference type="Google" id="ProtNLM"/>
    </source>
</evidence>
<organism evidence="3 4">
    <name type="scientific">Nakamurella aerolata</name>
    <dbReference type="NCBI Taxonomy" id="1656892"/>
    <lineage>
        <taxon>Bacteria</taxon>
        <taxon>Bacillati</taxon>
        <taxon>Actinomycetota</taxon>
        <taxon>Actinomycetes</taxon>
        <taxon>Nakamurellales</taxon>
        <taxon>Nakamurellaceae</taxon>
        <taxon>Nakamurella</taxon>
    </lineage>
</organism>
<dbReference type="InterPro" id="IPR001791">
    <property type="entry name" value="Laminin_G"/>
</dbReference>